<keyword evidence="3" id="KW-1185">Reference proteome</keyword>
<dbReference type="Proteomes" id="UP000224080">
    <property type="component" value="Unassembled WGS sequence"/>
</dbReference>
<sequence length="151" mass="17067">MHAFPRRKSAEGPKSSRKKRRWWEAKKEVGYAYDSWGEACGAAKPRNFETVIRTPIPRWPFNGCSKASNRILGNRPRSTKIWPEPDLQLGATLAKQNKRVNAENLSRSSRQIDGDSPFPSSFSCRFGGYPMGSSGTCGNWWMKRFGLPGWG</sequence>
<organism evidence="2 3">
    <name type="scientific">Blastomyces parvus</name>
    <dbReference type="NCBI Taxonomy" id="2060905"/>
    <lineage>
        <taxon>Eukaryota</taxon>
        <taxon>Fungi</taxon>
        <taxon>Dikarya</taxon>
        <taxon>Ascomycota</taxon>
        <taxon>Pezizomycotina</taxon>
        <taxon>Eurotiomycetes</taxon>
        <taxon>Eurotiomycetidae</taxon>
        <taxon>Onygenales</taxon>
        <taxon>Ajellomycetaceae</taxon>
        <taxon>Blastomyces</taxon>
    </lineage>
</organism>
<comment type="caution">
    <text evidence="2">The sequence shown here is derived from an EMBL/GenBank/DDBJ whole genome shotgun (WGS) entry which is preliminary data.</text>
</comment>
<gene>
    <name evidence="2" type="ORF">GX51_03299</name>
</gene>
<accession>A0A2B7X7Q8</accession>
<proteinExistence type="predicted"/>
<name>A0A2B7X7Q8_9EURO</name>
<feature type="region of interest" description="Disordered" evidence="1">
    <location>
        <begin position="1"/>
        <end position="21"/>
    </location>
</feature>
<protein>
    <submittedName>
        <fullName evidence="2">Uncharacterized protein</fullName>
    </submittedName>
</protein>
<reference evidence="2 3" key="1">
    <citation type="submission" date="2017-10" db="EMBL/GenBank/DDBJ databases">
        <title>Comparative genomics in systemic dimorphic fungi from Ajellomycetaceae.</title>
        <authorList>
            <person name="Munoz J.F."/>
            <person name="Mcewen J.G."/>
            <person name="Clay O.K."/>
            <person name="Cuomo C.A."/>
        </authorList>
    </citation>
    <scope>NUCLEOTIDE SEQUENCE [LARGE SCALE GENOMIC DNA]</scope>
    <source>
        <strain evidence="2 3">UAMH130</strain>
    </source>
</reference>
<dbReference type="AlphaFoldDB" id="A0A2B7X7Q8"/>
<evidence type="ECO:0000313" key="2">
    <source>
        <dbReference type="EMBL" id="PGH04813.1"/>
    </source>
</evidence>
<dbReference type="EMBL" id="PDNC01000035">
    <property type="protein sequence ID" value="PGH04813.1"/>
    <property type="molecule type" value="Genomic_DNA"/>
</dbReference>
<evidence type="ECO:0000256" key="1">
    <source>
        <dbReference type="SAM" id="MobiDB-lite"/>
    </source>
</evidence>
<evidence type="ECO:0000313" key="3">
    <source>
        <dbReference type="Proteomes" id="UP000224080"/>
    </source>
</evidence>